<evidence type="ECO:0000259" key="4">
    <source>
        <dbReference type="Pfam" id="PF10672"/>
    </source>
</evidence>
<sequence>MFENLLHKIKSHTLSEEFKRLYHGRGEEEFKFLTLDSIDEILFVQFYEESNYEKDLLDLFKEYIQTSRHNAIIVKRRYGNETFAALGEIPENYTAIENGMKFKLNFLNQNIGYFGDMKNSRKFIESISKDKKVLNLFAYTCGFSLFARRGEAGYIANVDMSKSVLATGMANHQINGLDIKNISFWPYNILKAFPKLKKQAPYDIIIIDPPTHQKGSFIASKDYIKIIKKLPSLSHQNTTLLACINSPAFSKEELINMIESNTSFRFQKQIPNPEEYTNSTLKSLVFNIQ</sequence>
<keyword evidence="2" id="KW-0808">Transferase</keyword>
<evidence type="ECO:0000256" key="1">
    <source>
        <dbReference type="ARBA" id="ARBA00022603"/>
    </source>
</evidence>
<evidence type="ECO:0000313" key="5">
    <source>
        <dbReference type="EMBL" id="ACM93441.1"/>
    </source>
</evidence>
<dbReference type="eggNOG" id="COG1092">
    <property type="taxonomic scope" value="Bacteria"/>
</dbReference>
<keyword evidence="1 5" id="KW-0489">Methyltransferase</keyword>
<name>B9L816_NAUPA</name>
<dbReference type="GO" id="GO:0008168">
    <property type="term" value="F:methyltransferase activity"/>
    <property type="evidence" value="ECO:0007669"/>
    <property type="project" value="UniProtKB-KW"/>
</dbReference>
<keyword evidence="6" id="KW-1185">Reference proteome</keyword>
<dbReference type="SUPFAM" id="SSF53335">
    <property type="entry name" value="S-adenosyl-L-methionine-dependent methyltransferases"/>
    <property type="match status" value="1"/>
</dbReference>
<organism evidence="5 6">
    <name type="scientific">Nautilia profundicola (strain ATCC BAA-1463 / DSM 18972 / AmH)</name>
    <dbReference type="NCBI Taxonomy" id="598659"/>
    <lineage>
        <taxon>Bacteria</taxon>
        <taxon>Pseudomonadati</taxon>
        <taxon>Campylobacterota</taxon>
        <taxon>Epsilonproteobacteria</taxon>
        <taxon>Nautiliales</taxon>
        <taxon>Nautiliaceae</taxon>
        <taxon>Nautilia</taxon>
    </lineage>
</organism>
<dbReference type="InterPro" id="IPR019614">
    <property type="entry name" value="SAM-dep_methyl-trfase"/>
</dbReference>
<dbReference type="OrthoDB" id="9805492at2"/>
<dbReference type="AlphaFoldDB" id="B9L816"/>
<dbReference type="KEGG" id="nam:NAMH_0350"/>
<evidence type="ECO:0000313" key="6">
    <source>
        <dbReference type="Proteomes" id="UP000000448"/>
    </source>
</evidence>
<dbReference type="Proteomes" id="UP000000448">
    <property type="component" value="Chromosome"/>
</dbReference>
<protein>
    <submittedName>
        <fullName evidence="5">Methyltransferase</fullName>
    </submittedName>
</protein>
<dbReference type="Gene3D" id="3.40.50.150">
    <property type="entry name" value="Vaccinia Virus protein VP39"/>
    <property type="match status" value="1"/>
</dbReference>
<dbReference type="STRING" id="598659.NAMH_0350"/>
<gene>
    <name evidence="5" type="ordered locus">NAMH_0350</name>
</gene>
<dbReference type="InterPro" id="IPR029063">
    <property type="entry name" value="SAM-dependent_MTases_sf"/>
</dbReference>
<dbReference type="PANTHER" id="PTHR43042">
    <property type="entry name" value="SAM-DEPENDENT METHYLTRANSFERASE"/>
    <property type="match status" value="1"/>
</dbReference>
<evidence type="ECO:0000256" key="2">
    <source>
        <dbReference type="ARBA" id="ARBA00022679"/>
    </source>
</evidence>
<accession>B9L816</accession>
<dbReference type="CDD" id="cd02440">
    <property type="entry name" value="AdoMet_MTases"/>
    <property type="match status" value="1"/>
</dbReference>
<feature type="domain" description="S-adenosylmethionine-dependent methyltransferase" evidence="4">
    <location>
        <begin position="19"/>
        <end position="278"/>
    </location>
</feature>
<dbReference type="Pfam" id="PF10672">
    <property type="entry name" value="Methyltrans_SAM"/>
    <property type="match status" value="1"/>
</dbReference>
<proteinExistence type="predicted"/>
<dbReference type="GO" id="GO:0032259">
    <property type="term" value="P:methylation"/>
    <property type="evidence" value="ECO:0007669"/>
    <property type="project" value="UniProtKB-KW"/>
</dbReference>
<dbReference type="RefSeq" id="WP_015902493.1">
    <property type="nucleotide sequence ID" value="NC_012115.1"/>
</dbReference>
<dbReference type="HOGENOM" id="CLU_014042_1_0_7"/>
<reference evidence="5 6" key="1">
    <citation type="journal article" date="2009" name="PLoS Genet.">
        <title>Adaptations to submarine hydrothermal environments exemplified by the genome of Nautilia profundicola.</title>
        <authorList>
            <person name="Campbell B.J."/>
            <person name="Smith J.L."/>
            <person name="Hanson T.E."/>
            <person name="Klotz M.G."/>
            <person name="Stein L.Y."/>
            <person name="Lee C.K."/>
            <person name="Wu D."/>
            <person name="Robinson J.M."/>
            <person name="Khouri H.M."/>
            <person name="Eisen J.A."/>
            <person name="Cary S.C."/>
        </authorList>
    </citation>
    <scope>NUCLEOTIDE SEQUENCE [LARGE SCALE GENOMIC DNA]</scope>
    <source>
        <strain evidence="6">ATCC BAA-1463 / DSM 18972 / AmH</strain>
    </source>
</reference>
<dbReference type="PANTHER" id="PTHR43042:SF3">
    <property type="entry name" value="RIBOSOMAL RNA LARGE SUBUNIT METHYLTRANSFERASE YWBD-RELATED"/>
    <property type="match status" value="1"/>
</dbReference>
<dbReference type="EMBL" id="CP001279">
    <property type="protein sequence ID" value="ACM93441.1"/>
    <property type="molecule type" value="Genomic_DNA"/>
</dbReference>
<evidence type="ECO:0000256" key="3">
    <source>
        <dbReference type="ARBA" id="ARBA00022691"/>
    </source>
</evidence>
<keyword evidence="3" id="KW-0949">S-adenosyl-L-methionine</keyword>